<evidence type="ECO:0000313" key="3">
    <source>
        <dbReference type="Proteomes" id="UP000887226"/>
    </source>
</evidence>
<feature type="region of interest" description="Disordered" evidence="1">
    <location>
        <begin position="1"/>
        <end position="64"/>
    </location>
</feature>
<evidence type="ECO:0000256" key="1">
    <source>
        <dbReference type="SAM" id="MobiDB-lite"/>
    </source>
</evidence>
<reference evidence="2" key="1">
    <citation type="journal article" date="2021" name="IMA Fungus">
        <title>Genomic characterization of three marine fungi, including Emericellopsis atlantica sp. nov. with signatures of a generalist lifestyle and marine biomass degradation.</title>
        <authorList>
            <person name="Hagestad O.C."/>
            <person name="Hou L."/>
            <person name="Andersen J.H."/>
            <person name="Hansen E.H."/>
            <person name="Altermark B."/>
            <person name="Li C."/>
            <person name="Kuhnert E."/>
            <person name="Cox R.J."/>
            <person name="Crous P.W."/>
            <person name="Spatafora J.W."/>
            <person name="Lail K."/>
            <person name="Amirebrahimi M."/>
            <person name="Lipzen A."/>
            <person name="Pangilinan J."/>
            <person name="Andreopoulos W."/>
            <person name="Hayes R.D."/>
            <person name="Ng V."/>
            <person name="Grigoriev I.V."/>
            <person name="Jackson S.A."/>
            <person name="Sutton T.D.S."/>
            <person name="Dobson A.D.W."/>
            <person name="Rama T."/>
        </authorList>
    </citation>
    <scope>NUCLEOTIDE SEQUENCE</scope>
    <source>
        <strain evidence="2">TRa3180A</strain>
    </source>
</reference>
<feature type="region of interest" description="Disordered" evidence="1">
    <location>
        <begin position="307"/>
        <end position="333"/>
    </location>
</feature>
<keyword evidence="3" id="KW-1185">Reference proteome</keyword>
<feature type="compositionally biased region" description="Polar residues" evidence="1">
    <location>
        <begin position="7"/>
        <end position="42"/>
    </location>
</feature>
<organism evidence="2 3">
    <name type="scientific">Calycina marina</name>
    <dbReference type="NCBI Taxonomy" id="1763456"/>
    <lineage>
        <taxon>Eukaryota</taxon>
        <taxon>Fungi</taxon>
        <taxon>Dikarya</taxon>
        <taxon>Ascomycota</taxon>
        <taxon>Pezizomycotina</taxon>
        <taxon>Leotiomycetes</taxon>
        <taxon>Helotiales</taxon>
        <taxon>Pezizellaceae</taxon>
        <taxon>Calycina</taxon>
    </lineage>
</organism>
<feature type="compositionally biased region" description="Low complexity" evidence="1">
    <location>
        <begin position="313"/>
        <end position="333"/>
    </location>
</feature>
<evidence type="ECO:0000313" key="2">
    <source>
        <dbReference type="EMBL" id="KAG9247673.1"/>
    </source>
</evidence>
<sequence length="367" mass="36376">MPPPAQSPTHPGSSSFDKKPPNSQTPGNSASDSTPSPENMPQNPSPDPSNSPSPTTSAVAISGNPSATPSFSIATLPPNTPVAIATLPGSLTISAALGASQIVIGSQTISQNSPPVTLADGNVISLVPSGVVVYNLDGSQDITYNIPTAPFTTQVAIIGGQTISAVAGGSVVVNGQTFSVGDAEMTLGSQVMSLSPTGLVVHSADSPAATYTIPLAVPVPTGGQNLGVVDGQTIYGDMTGSVVVVQGHKLSVGGAQATIDGDQVVSLGSGGLVVAAPNGIVSVLDLSSPASNHAKATGVITTQTHMKASGSVGADSPTTSASSSSGPTSTGRGRIILETFESESAKLMGCGILSWISCISFGMLYIW</sequence>
<comment type="caution">
    <text evidence="2">The sequence shown here is derived from an EMBL/GenBank/DDBJ whole genome shotgun (WGS) entry which is preliminary data.</text>
</comment>
<protein>
    <submittedName>
        <fullName evidence="2">Uncharacterized protein</fullName>
    </submittedName>
</protein>
<proteinExistence type="predicted"/>
<dbReference type="OrthoDB" id="3944128at2759"/>
<dbReference type="EMBL" id="MU253766">
    <property type="protein sequence ID" value="KAG9247673.1"/>
    <property type="molecule type" value="Genomic_DNA"/>
</dbReference>
<gene>
    <name evidence="2" type="ORF">BJ878DRAFT_491605</name>
</gene>
<dbReference type="Proteomes" id="UP000887226">
    <property type="component" value="Unassembled WGS sequence"/>
</dbReference>
<accession>A0A9P7Z8S0</accession>
<name>A0A9P7Z8S0_9HELO</name>
<dbReference type="AlphaFoldDB" id="A0A9P7Z8S0"/>